<dbReference type="AlphaFoldDB" id="A0A6D2J561"/>
<reference evidence="2" key="1">
    <citation type="submission" date="2020-01" db="EMBL/GenBank/DDBJ databases">
        <authorList>
            <person name="Mishra B."/>
        </authorList>
    </citation>
    <scope>NUCLEOTIDE SEQUENCE [LARGE SCALE GENOMIC DNA]</scope>
</reference>
<evidence type="ECO:0000259" key="1">
    <source>
        <dbReference type="Pfam" id="PF07651"/>
    </source>
</evidence>
<dbReference type="GO" id="GO:0032050">
    <property type="term" value="F:clathrin heavy chain binding"/>
    <property type="evidence" value="ECO:0007669"/>
    <property type="project" value="TreeGrafter"/>
</dbReference>
<feature type="domain" description="AP180 N-terminal homology (ANTH)" evidence="1">
    <location>
        <begin position="17"/>
        <end position="267"/>
    </location>
</feature>
<organism evidence="2 3">
    <name type="scientific">Microthlaspi erraticum</name>
    <dbReference type="NCBI Taxonomy" id="1685480"/>
    <lineage>
        <taxon>Eukaryota</taxon>
        <taxon>Viridiplantae</taxon>
        <taxon>Streptophyta</taxon>
        <taxon>Embryophyta</taxon>
        <taxon>Tracheophyta</taxon>
        <taxon>Spermatophyta</taxon>
        <taxon>Magnoliopsida</taxon>
        <taxon>eudicotyledons</taxon>
        <taxon>Gunneridae</taxon>
        <taxon>Pentapetalae</taxon>
        <taxon>rosids</taxon>
        <taxon>malvids</taxon>
        <taxon>Brassicales</taxon>
        <taxon>Brassicaceae</taxon>
        <taxon>Coluteocarpeae</taxon>
        <taxon>Microthlaspi</taxon>
    </lineage>
</organism>
<dbReference type="InterPro" id="IPR011417">
    <property type="entry name" value="ANTH_dom"/>
</dbReference>
<dbReference type="InterPro" id="IPR008942">
    <property type="entry name" value="ENTH_VHS"/>
</dbReference>
<gene>
    <name evidence="2" type="ORF">MERR_LOCUS21935</name>
</gene>
<dbReference type="GO" id="GO:0005546">
    <property type="term" value="F:phosphatidylinositol-4,5-bisphosphate binding"/>
    <property type="evidence" value="ECO:0007669"/>
    <property type="project" value="TreeGrafter"/>
</dbReference>
<accession>A0A6D2J561</accession>
<name>A0A6D2J561_9BRAS</name>
<proteinExistence type="predicted"/>
<comment type="caution">
    <text evidence="2">The sequence shown here is derived from an EMBL/GenBank/DDBJ whole genome shotgun (WGS) entry which is preliminary data.</text>
</comment>
<dbReference type="GO" id="GO:0048268">
    <property type="term" value="P:clathrin coat assembly"/>
    <property type="evidence" value="ECO:0007669"/>
    <property type="project" value="InterPro"/>
</dbReference>
<keyword evidence="3" id="KW-1185">Reference proteome</keyword>
<dbReference type="GO" id="GO:0005545">
    <property type="term" value="F:1-phosphatidylinositol binding"/>
    <property type="evidence" value="ECO:0007669"/>
    <property type="project" value="TreeGrafter"/>
</dbReference>
<dbReference type="OrthoDB" id="44015at2759"/>
<dbReference type="Pfam" id="PF07651">
    <property type="entry name" value="ANTH"/>
    <property type="match status" value="1"/>
</dbReference>
<dbReference type="GO" id="GO:0006900">
    <property type="term" value="P:vesicle budding from membrane"/>
    <property type="evidence" value="ECO:0007669"/>
    <property type="project" value="TreeGrafter"/>
</dbReference>
<evidence type="ECO:0000313" key="3">
    <source>
        <dbReference type="Proteomes" id="UP000467841"/>
    </source>
</evidence>
<dbReference type="SUPFAM" id="SSF48464">
    <property type="entry name" value="ENTH/VHS domain"/>
    <property type="match status" value="1"/>
</dbReference>
<dbReference type="GO" id="GO:0072583">
    <property type="term" value="P:clathrin-dependent endocytosis"/>
    <property type="evidence" value="ECO:0007669"/>
    <property type="project" value="InterPro"/>
</dbReference>
<dbReference type="Proteomes" id="UP000467841">
    <property type="component" value="Unassembled WGS sequence"/>
</dbReference>
<dbReference type="InterPro" id="IPR045192">
    <property type="entry name" value="AP180-like"/>
</dbReference>
<protein>
    <recommendedName>
        <fullName evidence="1">AP180 N-terminal homology (ANTH) domain-containing protein</fullName>
    </recommendedName>
</protein>
<sequence>MKLNVVHLCSSNNDKIIDVALFKATSHTSHDPPATKYVTFLQSVVDKSYGPQAIAATVQRLRLTADVCVAAKCLILLHKMTKSSENGHNGEGSSRGNYTHRALIYDQGGSNLKLNDLNVNSSRFTRELSPWVEWYKQCLDCNFVIAEELGIIPSIKEILEQKRIEIRRVSSYTTECIFKQIDLLVELLEHISRKPETPKSKPNKIVIAMKELIAQDSFSAMSLITIRFEELNVNARETKPHDLFPVLVRLEKCKDGLSEFSWRCKNLVEDFWSLVLKLRQG</sequence>
<dbReference type="Gene3D" id="1.25.40.90">
    <property type="match status" value="1"/>
</dbReference>
<evidence type="ECO:0000313" key="2">
    <source>
        <dbReference type="EMBL" id="CAA7034700.1"/>
    </source>
</evidence>
<dbReference type="PANTHER" id="PTHR22951:SF83">
    <property type="entry name" value="GENOME ASSEMBLY, CHROMOSOME: A02"/>
    <property type="match status" value="1"/>
</dbReference>
<dbReference type="GO" id="GO:0005905">
    <property type="term" value="C:clathrin-coated pit"/>
    <property type="evidence" value="ECO:0007669"/>
    <property type="project" value="TreeGrafter"/>
</dbReference>
<dbReference type="GO" id="GO:0000149">
    <property type="term" value="F:SNARE binding"/>
    <property type="evidence" value="ECO:0007669"/>
    <property type="project" value="TreeGrafter"/>
</dbReference>
<dbReference type="PANTHER" id="PTHR22951">
    <property type="entry name" value="CLATHRIN ASSEMBLY PROTEIN"/>
    <property type="match status" value="1"/>
</dbReference>
<dbReference type="GO" id="GO:0030136">
    <property type="term" value="C:clathrin-coated vesicle"/>
    <property type="evidence" value="ECO:0007669"/>
    <property type="project" value="TreeGrafter"/>
</dbReference>
<dbReference type="EMBL" id="CACVBM020001151">
    <property type="protein sequence ID" value="CAA7034700.1"/>
    <property type="molecule type" value="Genomic_DNA"/>
</dbReference>